<feature type="short sequence motif" description="DGA/G" evidence="6">
    <location>
        <begin position="248"/>
        <end position="250"/>
    </location>
</feature>
<evidence type="ECO:0000313" key="10">
    <source>
        <dbReference type="Proteomes" id="UP001430954"/>
    </source>
</evidence>
<proteinExistence type="predicted"/>
<protein>
    <submittedName>
        <fullName evidence="9">Patatin-like phospholipase family protein</fullName>
    </submittedName>
</protein>
<feature type="compositionally biased region" description="Pro residues" evidence="7">
    <location>
        <begin position="1"/>
        <end position="11"/>
    </location>
</feature>
<dbReference type="PANTHER" id="PTHR14226">
    <property type="entry name" value="NEUROPATHY TARGET ESTERASE/SWISS CHEESE D.MELANOGASTER"/>
    <property type="match status" value="1"/>
</dbReference>
<organism evidence="9 10">
    <name type="scientific">Novilysobacter selenitireducens</name>
    <dbReference type="NCBI Taxonomy" id="2872639"/>
    <lineage>
        <taxon>Bacteria</taxon>
        <taxon>Pseudomonadati</taxon>
        <taxon>Pseudomonadota</taxon>
        <taxon>Gammaproteobacteria</taxon>
        <taxon>Lysobacterales</taxon>
        <taxon>Lysobacteraceae</taxon>
        <taxon>Novilysobacter</taxon>
    </lineage>
</organism>
<evidence type="ECO:0000256" key="7">
    <source>
        <dbReference type="SAM" id="MobiDB-lite"/>
    </source>
</evidence>
<gene>
    <name evidence="9" type="ORF">K6753_07680</name>
</gene>
<evidence type="ECO:0000259" key="8">
    <source>
        <dbReference type="PROSITE" id="PS51635"/>
    </source>
</evidence>
<evidence type="ECO:0000256" key="3">
    <source>
        <dbReference type="ARBA" id="ARBA00022963"/>
    </source>
</evidence>
<dbReference type="Pfam" id="PF01103">
    <property type="entry name" value="Omp85"/>
    <property type="match status" value="1"/>
</dbReference>
<feature type="active site" description="Nucleophile" evidence="6">
    <location>
        <position position="102"/>
    </location>
</feature>
<keyword evidence="4 6" id="KW-0443">Lipid metabolism</keyword>
<dbReference type="CDD" id="cd07205">
    <property type="entry name" value="Pat_PNPLA6_PNPLA7_NTE1_like"/>
    <property type="match status" value="1"/>
</dbReference>
<keyword evidence="2 6" id="KW-0378">Hydrolase</keyword>
<dbReference type="PROSITE" id="PS51635">
    <property type="entry name" value="PNPLA"/>
    <property type="match status" value="1"/>
</dbReference>
<dbReference type="InterPro" id="IPR016035">
    <property type="entry name" value="Acyl_Trfase/lysoPLipase"/>
</dbReference>
<dbReference type="EMBL" id="JAINZW010000003">
    <property type="protein sequence ID" value="MBZ4039412.1"/>
    <property type="molecule type" value="Genomic_DNA"/>
</dbReference>
<name>A0ABS7T6A8_9GAMM</name>
<dbReference type="InterPro" id="IPR050301">
    <property type="entry name" value="NTE"/>
</dbReference>
<dbReference type="Gene3D" id="2.40.160.50">
    <property type="entry name" value="membrane protein fhac: a member of the omp85/tpsb transporter family"/>
    <property type="match status" value="1"/>
</dbReference>
<feature type="short sequence motif" description="GXGXXG" evidence="6">
    <location>
        <begin position="73"/>
        <end position="78"/>
    </location>
</feature>
<dbReference type="InterPro" id="IPR002641">
    <property type="entry name" value="PNPLA_dom"/>
</dbReference>
<keyword evidence="3 6" id="KW-0442">Lipid degradation</keyword>
<feature type="short sequence motif" description="GXSXG" evidence="6">
    <location>
        <begin position="100"/>
        <end position="104"/>
    </location>
</feature>
<evidence type="ECO:0000256" key="2">
    <source>
        <dbReference type="ARBA" id="ARBA00022801"/>
    </source>
</evidence>
<evidence type="ECO:0000256" key="4">
    <source>
        <dbReference type="ARBA" id="ARBA00023098"/>
    </source>
</evidence>
<feature type="region of interest" description="Disordered" evidence="7">
    <location>
        <begin position="1"/>
        <end position="22"/>
    </location>
</feature>
<dbReference type="Proteomes" id="UP001430954">
    <property type="component" value="Unassembled WGS sequence"/>
</dbReference>
<comment type="caution">
    <text evidence="9">The sequence shown here is derived from an EMBL/GenBank/DDBJ whole genome shotgun (WGS) entry which is preliminary data.</text>
</comment>
<evidence type="ECO:0000313" key="9">
    <source>
        <dbReference type="EMBL" id="MBZ4039412.1"/>
    </source>
</evidence>
<feature type="active site" description="Proton acceptor" evidence="6">
    <location>
        <position position="248"/>
    </location>
</feature>
<comment type="subcellular location">
    <subcellularLocation>
        <location evidence="1">Membrane</location>
    </subcellularLocation>
</comment>
<dbReference type="Pfam" id="PF01734">
    <property type="entry name" value="Patatin"/>
    <property type="match status" value="1"/>
</dbReference>
<evidence type="ECO:0000256" key="1">
    <source>
        <dbReference type="ARBA" id="ARBA00004370"/>
    </source>
</evidence>
<reference evidence="9 10" key="1">
    <citation type="submission" date="2021-09" db="EMBL/GenBank/DDBJ databases">
        <title>Lysobacter sp. 13A isolated from the river sediment.</title>
        <authorList>
            <person name="Liu H."/>
            <person name="Li S."/>
            <person name="Mao S."/>
        </authorList>
    </citation>
    <scope>NUCLEOTIDE SEQUENCE [LARGE SCALE GENOMIC DNA]</scope>
    <source>
        <strain evidence="9 10">13A</strain>
    </source>
</reference>
<sequence length="765" mass="82088">MHPRCPAPTSVPEPGRHTRGGTTSPWVALLATCVLVCNGAARAESLPTDRPLESCGVRLAGDTRPRVGLALGGGGARGIAHVSVLRVLEERGVSVDCIAGTSMGALVGGLYAAGTSVDEMEHLVLSTDWKRLFDDSQARPERSFRRKQDDRDGLATVGVGIGRGRVRLSPGLLQGQRILAMLERSTLHVSTIDDFDRLPIPFRAVATDLNTGEAVVLGHGSLAMAMRASMSLPGIFQPVEVDGQVLLDGGLANQVPIDVVRAMGAERVIAVDVGTPLAPLDEDASVLAVVSQLTGMMTTGNTKRQLSSLREGDVLITPELRDTVATGDFNKAREALAIGAEAGAAARERLAHLAYPAQPQAARHVAFADEPGVIHFVRIDNQTDYSDDFLLSYAGIPTGVPLDPALAEEAVVRVYGLGTLSSFSYEVVREQEQTGVVLRARPKPQGPNYLQLGLSLSTDFEGRFESNLRAALLFSPLSPRGAEGRVTVAIGSEPALQGEYYHPVGASNRNFLYAKAGYENPDIPVFDAAGNNTANYDIKTLGVEFKAVREFGNHGAMSLGVQRATGRAEVEVGDPQLDDYAFEHGKLFANVVVDRLDSLFFPRSGYYAMVGYGISRDWLGSDSDFDQLDFDALVARSFDNHALQLGVSYHSTVSGTLPVQSRYRLGGRGRLAGYHYNELTGQHYALLMAGYTYQLGSFLGRSAQVGGTLEYGNAWERREDMGVDDGVLNASLYAGFDSWLGPMLFGFGWREGGDGLVFLEIGRPL</sequence>
<dbReference type="InterPro" id="IPR000184">
    <property type="entry name" value="Bac_surfAg_D15"/>
</dbReference>
<keyword evidence="5" id="KW-0472">Membrane</keyword>
<dbReference type="SUPFAM" id="SSF52151">
    <property type="entry name" value="FabD/lysophospholipase-like"/>
    <property type="match status" value="1"/>
</dbReference>
<dbReference type="PANTHER" id="PTHR14226:SF29">
    <property type="entry name" value="NEUROPATHY TARGET ESTERASE SWS"/>
    <property type="match status" value="1"/>
</dbReference>
<keyword evidence="10" id="KW-1185">Reference proteome</keyword>
<feature type="domain" description="PNPLA" evidence="8">
    <location>
        <begin position="69"/>
        <end position="261"/>
    </location>
</feature>
<evidence type="ECO:0000256" key="6">
    <source>
        <dbReference type="PROSITE-ProRule" id="PRU01161"/>
    </source>
</evidence>
<evidence type="ECO:0000256" key="5">
    <source>
        <dbReference type="ARBA" id="ARBA00023136"/>
    </source>
</evidence>
<dbReference type="Gene3D" id="3.40.1090.10">
    <property type="entry name" value="Cytosolic phospholipase A2 catalytic domain"/>
    <property type="match status" value="2"/>
</dbReference>
<accession>A0ABS7T6A8</accession>